<keyword evidence="8" id="KW-1185">Reference proteome</keyword>
<dbReference type="Gene3D" id="3.60.10.10">
    <property type="entry name" value="Endonuclease/exonuclease/phosphatase"/>
    <property type="match status" value="2"/>
</dbReference>
<dbReference type="AlphaFoldDB" id="A0A392M6Y7"/>
<keyword evidence="2 5" id="KW-0479">Metal-binding</keyword>
<evidence type="ECO:0000256" key="5">
    <source>
        <dbReference type="PIRSR" id="PIRSR604808-2"/>
    </source>
</evidence>
<dbReference type="GO" id="GO:0008311">
    <property type="term" value="F:double-stranded DNA 3'-5' DNA exonuclease activity"/>
    <property type="evidence" value="ECO:0007669"/>
    <property type="project" value="TreeGrafter"/>
</dbReference>
<evidence type="ECO:0000256" key="2">
    <source>
        <dbReference type="ARBA" id="ARBA00022723"/>
    </source>
</evidence>
<name>A0A392M6Y7_9FABA</name>
<dbReference type="PANTHER" id="PTHR22748:SF11">
    <property type="entry name" value="OS07G0184032 PROTEIN"/>
    <property type="match status" value="1"/>
</dbReference>
<evidence type="ECO:0000313" key="7">
    <source>
        <dbReference type="EMBL" id="MCH82855.1"/>
    </source>
</evidence>
<accession>A0A392M6Y7</accession>
<dbReference type="Proteomes" id="UP000265520">
    <property type="component" value="Unassembled WGS sequence"/>
</dbReference>
<organism evidence="7 8">
    <name type="scientific">Trifolium medium</name>
    <dbReference type="NCBI Taxonomy" id="97028"/>
    <lineage>
        <taxon>Eukaryota</taxon>
        <taxon>Viridiplantae</taxon>
        <taxon>Streptophyta</taxon>
        <taxon>Embryophyta</taxon>
        <taxon>Tracheophyta</taxon>
        <taxon>Spermatophyta</taxon>
        <taxon>Magnoliopsida</taxon>
        <taxon>eudicotyledons</taxon>
        <taxon>Gunneridae</taxon>
        <taxon>Pentapetalae</taxon>
        <taxon>rosids</taxon>
        <taxon>fabids</taxon>
        <taxon>Fabales</taxon>
        <taxon>Fabaceae</taxon>
        <taxon>Papilionoideae</taxon>
        <taxon>50 kb inversion clade</taxon>
        <taxon>NPAAA clade</taxon>
        <taxon>Hologalegina</taxon>
        <taxon>IRL clade</taxon>
        <taxon>Trifolieae</taxon>
        <taxon>Trifolium</taxon>
    </lineage>
</organism>
<evidence type="ECO:0000313" key="8">
    <source>
        <dbReference type="Proteomes" id="UP000265520"/>
    </source>
</evidence>
<protein>
    <submittedName>
        <fullName evidence="7">Endonuclease/exonuclease/phosphatase family protein</fullName>
    </submittedName>
</protein>
<evidence type="ECO:0000259" key="6">
    <source>
        <dbReference type="Pfam" id="PF03372"/>
    </source>
</evidence>
<gene>
    <name evidence="7" type="ORF">A2U01_0003667</name>
</gene>
<feature type="binding site" evidence="5">
    <location>
        <position position="7"/>
    </location>
    <ligand>
        <name>Mg(2+)</name>
        <dbReference type="ChEBI" id="CHEBI:18420"/>
        <label>1</label>
    </ligand>
</feature>
<evidence type="ECO:0000256" key="1">
    <source>
        <dbReference type="ARBA" id="ARBA00007092"/>
    </source>
</evidence>
<dbReference type="GO" id="GO:0008081">
    <property type="term" value="F:phosphoric diester hydrolase activity"/>
    <property type="evidence" value="ECO:0007669"/>
    <property type="project" value="TreeGrafter"/>
</dbReference>
<dbReference type="GO" id="GO:0003906">
    <property type="term" value="F:DNA-(apurinic or apyrimidinic site) endonuclease activity"/>
    <property type="evidence" value="ECO:0007669"/>
    <property type="project" value="TreeGrafter"/>
</dbReference>
<keyword evidence="5" id="KW-0464">Manganese</keyword>
<dbReference type="Pfam" id="PF03372">
    <property type="entry name" value="Exo_endo_phos"/>
    <property type="match status" value="1"/>
</dbReference>
<feature type="domain" description="Endonuclease/exonuclease/phosphatase" evidence="6">
    <location>
        <begin position="5"/>
        <end position="195"/>
    </location>
</feature>
<comment type="cofactor">
    <cofactor evidence="5">
        <name>Mg(2+)</name>
        <dbReference type="ChEBI" id="CHEBI:18420"/>
    </cofactor>
    <cofactor evidence="5">
        <name>Mn(2+)</name>
        <dbReference type="ChEBI" id="CHEBI:29035"/>
    </cofactor>
    <text evidence="5">Probably binds two magnesium or manganese ions per subunit.</text>
</comment>
<keyword evidence="7" id="KW-0269">Exonuclease</keyword>
<comment type="caution">
    <text evidence="7">The sequence shown here is derived from an EMBL/GenBank/DDBJ whole genome shotgun (WGS) entry which is preliminary data.</text>
</comment>
<dbReference type="InterPro" id="IPR004808">
    <property type="entry name" value="AP_endonuc_1"/>
</dbReference>
<keyword evidence="7" id="KW-0255">Endonuclease</keyword>
<reference evidence="7 8" key="1">
    <citation type="journal article" date="2018" name="Front. Plant Sci.">
        <title>Red Clover (Trifolium pratense) and Zigzag Clover (T. medium) - A Picture of Genomic Similarities and Differences.</title>
        <authorList>
            <person name="Dluhosova J."/>
            <person name="Istvanek J."/>
            <person name="Nedelnik J."/>
            <person name="Repkova J."/>
        </authorList>
    </citation>
    <scope>NUCLEOTIDE SEQUENCE [LARGE SCALE GENOMIC DNA]</scope>
    <source>
        <strain evidence="8">cv. 10/8</strain>
        <tissue evidence="7">Leaf</tissue>
    </source>
</reference>
<dbReference type="GO" id="GO:0046872">
    <property type="term" value="F:metal ion binding"/>
    <property type="evidence" value="ECO:0007669"/>
    <property type="project" value="UniProtKB-KW"/>
</dbReference>
<dbReference type="PANTHER" id="PTHR22748">
    <property type="entry name" value="AP ENDONUCLEASE"/>
    <property type="match status" value="1"/>
</dbReference>
<proteinExistence type="inferred from homology"/>
<keyword evidence="7" id="KW-0540">Nuclease</keyword>
<keyword evidence="4 5" id="KW-0460">Magnesium</keyword>
<dbReference type="InterPro" id="IPR005135">
    <property type="entry name" value="Endo/exonuclease/phosphatase"/>
</dbReference>
<keyword evidence="3" id="KW-0378">Hydrolase</keyword>
<sequence>MKIFSWNVRGLGGLEKRKEVKKLVGEQNPFILCIQETKLGVCDDSLCASLWGTSPHGYSFRPSAGASGGLLVLWDSVEVEVWSSVSFDHVLRASLSGRIQQLGGQKLCLCGDFNVVRCEDERRSVRQDFRSFDHCPFNQFIDDDGLIDLSLFGRKWYKGDGLSMSRIDRFLLSDDWCLVWPNCLQTAQLRGLSDHCPLLLSVDEED</sequence>
<dbReference type="GO" id="GO:0006284">
    <property type="term" value="P:base-excision repair"/>
    <property type="evidence" value="ECO:0007669"/>
    <property type="project" value="TreeGrafter"/>
</dbReference>
<evidence type="ECO:0000256" key="3">
    <source>
        <dbReference type="ARBA" id="ARBA00022801"/>
    </source>
</evidence>
<dbReference type="GO" id="GO:0005634">
    <property type="term" value="C:nucleus"/>
    <property type="evidence" value="ECO:0007669"/>
    <property type="project" value="TreeGrafter"/>
</dbReference>
<evidence type="ECO:0000256" key="4">
    <source>
        <dbReference type="ARBA" id="ARBA00022842"/>
    </source>
</evidence>
<comment type="similarity">
    <text evidence="1">Belongs to the DNA repair enzymes AP/ExoA family.</text>
</comment>
<dbReference type="SUPFAM" id="SSF56219">
    <property type="entry name" value="DNase I-like"/>
    <property type="match status" value="1"/>
</dbReference>
<dbReference type="EMBL" id="LXQA010004282">
    <property type="protein sequence ID" value="MCH82855.1"/>
    <property type="molecule type" value="Genomic_DNA"/>
</dbReference>
<feature type="binding site" evidence="5">
    <location>
        <position position="36"/>
    </location>
    <ligand>
        <name>Mg(2+)</name>
        <dbReference type="ChEBI" id="CHEBI:18420"/>
        <label>1</label>
    </ligand>
</feature>
<dbReference type="InterPro" id="IPR036691">
    <property type="entry name" value="Endo/exonu/phosph_ase_sf"/>
</dbReference>